<dbReference type="GO" id="GO:0003723">
    <property type="term" value="F:RNA binding"/>
    <property type="evidence" value="ECO:0007669"/>
    <property type="project" value="InterPro"/>
</dbReference>
<dbReference type="CDD" id="cd02870">
    <property type="entry name" value="PseudoU_synth_RsuA_like"/>
    <property type="match status" value="1"/>
</dbReference>
<dbReference type="Pfam" id="PF00849">
    <property type="entry name" value="PseudoU_synth_2"/>
    <property type="match status" value="1"/>
</dbReference>
<comment type="caution">
    <text evidence="4">The sequence shown here is derived from an EMBL/GenBank/DDBJ whole genome shotgun (WGS) entry which is preliminary data.</text>
</comment>
<evidence type="ECO:0000259" key="3">
    <source>
        <dbReference type="Pfam" id="PF00849"/>
    </source>
</evidence>
<dbReference type="InterPro" id="IPR018496">
    <property type="entry name" value="PsdUridine_synth_RsuA/RluB_CS"/>
</dbReference>
<evidence type="ECO:0000256" key="1">
    <source>
        <dbReference type="ARBA" id="ARBA00008348"/>
    </source>
</evidence>
<dbReference type="EMBL" id="AUZX01011610">
    <property type="protein sequence ID" value="EQD42742.1"/>
    <property type="molecule type" value="Genomic_DNA"/>
</dbReference>
<comment type="similarity">
    <text evidence="1">Belongs to the pseudouridine synthase RsuA family.</text>
</comment>
<evidence type="ECO:0000313" key="4">
    <source>
        <dbReference type="EMBL" id="EQD42742.1"/>
    </source>
</evidence>
<name>T0ZEN9_9ZZZZ</name>
<proteinExistence type="inferred from homology"/>
<dbReference type="AlphaFoldDB" id="T0ZEN9"/>
<dbReference type="GO" id="GO:0009982">
    <property type="term" value="F:pseudouridine synthase activity"/>
    <property type="evidence" value="ECO:0007669"/>
    <property type="project" value="InterPro"/>
</dbReference>
<dbReference type="InterPro" id="IPR020103">
    <property type="entry name" value="PsdUridine_synth_cat_dom_sf"/>
</dbReference>
<dbReference type="Gene3D" id="3.30.70.580">
    <property type="entry name" value="Pseudouridine synthase I, catalytic domain, N-terminal subdomain"/>
    <property type="match status" value="1"/>
</dbReference>
<dbReference type="GO" id="GO:0006364">
    <property type="term" value="P:rRNA processing"/>
    <property type="evidence" value="ECO:0007669"/>
    <property type="project" value="UniProtKB-ARBA"/>
</dbReference>
<keyword evidence="2" id="KW-0413">Isomerase</keyword>
<dbReference type="InterPro" id="IPR006145">
    <property type="entry name" value="PsdUridine_synth_RsuA/RluA"/>
</dbReference>
<dbReference type="InterPro" id="IPR050343">
    <property type="entry name" value="RsuA_PseudoU_synthase"/>
</dbReference>
<dbReference type="PANTHER" id="PTHR47683">
    <property type="entry name" value="PSEUDOURIDINE SYNTHASE FAMILY PROTEIN-RELATED"/>
    <property type="match status" value="1"/>
</dbReference>
<protein>
    <submittedName>
        <fullName evidence="4">Pseudouridine synthase, Rsu</fullName>
    </submittedName>
</protein>
<evidence type="ECO:0000256" key="2">
    <source>
        <dbReference type="ARBA" id="ARBA00023235"/>
    </source>
</evidence>
<reference evidence="4" key="1">
    <citation type="submission" date="2013-08" db="EMBL/GenBank/DDBJ databases">
        <authorList>
            <person name="Mendez C."/>
            <person name="Richter M."/>
            <person name="Ferrer M."/>
            <person name="Sanchez J."/>
        </authorList>
    </citation>
    <scope>NUCLEOTIDE SEQUENCE</scope>
</reference>
<dbReference type="InterPro" id="IPR020094">
    <property type="entry name" value="TruA/RsuA/RluB/E/F_N"/>
</dbReference>
<accession>T0ZEN9</accession>
<gene>
    <name evidence="4" type="ORF">B1A_15812</name>
</gene>
<dbReference type="InterPro" id="IPR000748">
    <property type="entry name" value="PsdUridine_synth_RsuA/RluB/E/F"/>
</dbReference>
<dbReference type="NCBIfam" id="TIGR00093">
    <property type="entry name" value="pseudouridine synthase"/>
    <property type="match status" value="1"/>
</dbReference>
<dbReference type="Gene3D" id="3.30.70.1560">
    <property type="entry name" value="Alpha-L RNA-binding motif"/>
    <property type="match status" value="1"/>
</dbReference>
<dbReference type="PANTHER" id="PTHR47683:SF2">
    <property type="entry name" value="RNA-BINDING S4 DOMAIN-CONTAINING PROTEIN"/>
    <property type="match status" value="1"/>
</dbReference>
<feature type="non-terminal residue" evidence="4">
    <location>
        <position position="1"/>
    </location>
</feature>
<dbReference type="GO" id="GO:0001522">
    <property type="term" value="P:pseudouridine synthesis"/>
    <property type="evidence" value="ECO:0007669"/>
    <property type="project" value="InterPro"/>
</dbReference>
<organism evidence="4">
    <name type="scientific">mine drainage metagenome</name>
    <dbReference type="NCBI Taxonomy" id="410659"/>
    <lineage>
        <taxon>unclassified sequences</taxon>
        <taxon>metagenomes</taxon>
        <taxon>ecological metagenomes</taxon>
    </lineage>
</organism>
<dbReference type="InterPro" id="IPR042092">
    <property type="entry name" value="PsdUridine_s_RsuA/RluB/E/F_cat"/>
</dbReference>
<feature type="domain" description="Pseudouridine synthase RsuA/RluA-like" evidence="3">
    <location>
        <begin position="6"/>
        <end position="135"/>
    </location>
</feature>
<reference evidence="4" key="2">
    <citation type="journal article" date="2014" name="ISME J.">
        <title>Microbial stratification in low pH oxic and suboxic macroscopic growths along an acid mine drainage.</title>
        <authorList>
            <person name="Mendez-Garcia C."/>
            <person name="Mesa V."/>
            <person name="Sprenger R.R."/>
            <person name="Richter M."/>
            <person name="Diez M.S."/>
            <person name="Solano J."/>
            <person name="Bargiela R."/>
            <person name="Golyshina O.V."/>
            <person name="Manteca A."/>
            <person name="Ramos J.L."/>
            <person name="Gallego J.R."/>
            <person name="Llorente I."/>
            <person name="Martins Dos Santos V.A."/>
            <person name="Jensen O.N."/>
            <person name="Pelaez A.I."/>
            <person name="Sanchez J."/>
            <person name="Ferrer M."/>
        </authorList>
    </citation>
    <scope>NUCLEOTIDE SEQUENCE</scope>
</reference>
<sequence>NSPRRYLALNKPPRVVSTVSDPGAGPTVMGLVQDSGGLFPVGRLDIDSRGLILLTDDGDLALRLTHPRYGLPKTYRITIQGPISNSEFEQFREGPVLEDGPTHPLAVRILRLSSRRTVLEVTLAEGRPRELRRMCTEVGVRLLDLERVEIAGVRLGTQPEGTTRELSRAEVARLRTAAGIA</sequence>
<dbReference type="SUPFAM" id="SSF55120">
    <property type="entry name" value="Pseudouridine synthase"/>
    <property type="match status" value="1"/>
</dbReference>
<dbReference type="PROSITE" id="PS01149">
    <property type="entry name" value="PSI_RSU"/>
    <property type="match status" value="1"/>
</dbReference>